<reference evidence="2" key="1">
    <citation type="journal article" date="2021" name="Proc. Natl. Acad. Sci. U.S.A.">
        <title>A Catalog of Tens of Thousands of Viruses from Human Metagenomes Reveals Hidden Associations with Chronic Diseases.</title>
        <authorList>
            <person name="Tisza M.J."/>
            <person name="Buck C.B."/>
        </authorList>
    </citation>
    <scope>NUCLEOTIDE SEQUENCE</scope>
    <source>
        <strain evidence="2">Ct3Pt8</strain>
    </source>
</reference>
<feature type="compositionally biased region" description="Basic and acidic residues" evidence="1">
    <location>
        <begin position="451"/>
        <end position="486"/>
    </location>
</feature>
<sequence>MEEKQGFFSRLFRRSSSNRDPEPREDKVIPPGRVSVPDDGLNLNGLTKELNILGPSFREDLIPLIRDLYKVNPDVSIALQDMMKLANTGHSIEFPYNTDAEASKMKEHLRNTSKNWSQYTAGIDGLVNKFIVQILVSGAISIEAVPNKNLNGLATIVFVKPEKIRFKRSKEGKYEPYQVNPYNTESMDKPQYIKLNPNTYLYVGMYNDTDEPYGVPPFMPALDSIKQQHDMRVNFKHIMELMGMVGFVEALMEKPPRQANESPQAYKSRLSSTLTQMKKSIVGSLRDGVVVGFKDDHEFKLNSTTKDMGHLDGVWNMNQQSVANGLGVTGNLIGVNTNTTEGGAGINLSKMISQLRNIQIFVAYTLEFIYGLELQLAGFPNKGVKVTFNTSTISDELKVQQGLEYKLRNLTTLYNQGIISQDQYAKAMGYAKADQEEPRAPVEGVSDDGQDAQKKKREADKDTSDRKTRDKAKTNPKRHDQDSRPR</sequence>
<proteinExistence type="predicted"/>
<evidence type="ECO:0000313" key="2">
    <source>
        <dbReference type="EMBL" id="DAD83374.1"/>
    </source>
</evidence>
<protein>
    <submittedName>
        <fullName evidence="2">Portal</fullName>
    </submittedName>
</protein>
<feature type="compositionally biased region" description="Basic and acidic residues" evidence="1">
    <location>
        <begin position="17"/>
        <end position="28"/>
    </location>
</feature>
<dbReference type="EMBL" id="BK014935">
    <property type="protein sequence ID" value="DAD83374.1"/>
    <property type="molecule type" value="Genomic_DNA"/>
</dbReference>
<organism evidence="2">
    <name type="scientific">Myoviridae sp. ct3Pt8</name>
    <dbReference type="NCBI Taxonomy" id="2826608"/>
    <lineage>
        <taxon>Viruses</taxon>
        <taxon>Duplodnaviria</taxon>
        <taxon>Heunggongvirae</taxon>
        <taxon>Uroviricota</taxon>
        <taxon>Caudoviricetes</taxon>
    </lineage>
</organism>
<name>A0A8S5MM78_9CAUD</name>
<accession>A0A8S5MM78</accession>
<feature type="region of interest" description="Disordered" evidence="1">
    <location>
        <begin position="430"/>
        <end position="486"/>
    </location>
</feature>
<feature type="region of interest" description="Disordered" evidence="1">
    <location>
        <begin position="1"/>
        <end position="34"/>
    </location>
</feature>
<evidence type="ECO:0000256" key="1">
    <source>
        <dbReference type="SAM" id="MobiDB-lite"/>
    </source>
</evidence>